<dbReference type="PANTHER" id="PTHR11465:SF9">
    <property type="entry name" value="CATALASE"/>
    <property type="match status" value="1"/>
</dbReference>
<evidence type="ECO:0000256" key="7">
    <source>
        <dbReference type="PIRNR" id="PIRNR000296"/>
    </source>
</evidence>
<dbReference type="InterPro" id="IPR018028">
    <property type="entry name" value="Catalase"/>
</dbReference>
<name>A0ABQ4R3I5_9HYPH</name>
<dbReference type="EMBL" id="BPQH01000015">
    <property type="protein sequence ID" value="GJD51714.1"/>
    <property type="molecule type" value="Genomic_DNA"/>
</dbReference>
<comment type="caution">
    <text evidence="11">The sequence shown here is derived from an EMBL/GenBank/DDBJ whole genome shotgun (WGS) entry which is preliminary data.</text>
</comment>
<evidence type="ECO:0000256" key="2">
    <source>
        <dbReference type="ARBA" id="ARBA00022559"/>
    </source>
</evidence>
<feature type="transmembrane region" description="Helical" evidence="9">
    <location>
        <begin position="12"/>
        <end position="35"/>
    </location>
</feature>
<dbReference type="CDD" id="cd08153">
    <property type="entry name" value="srpA_like"/>
    <property type="match status" value="1"/>
</dbReference>
<comment type="similarity">
    <text evidence="1 7">Belongs to the catalase family.</text>
</comment>
<dbReference type="EC" id="1.11.1.-" evidence="7"/>
<keyword evidence="9" id="KW-0812">Transmembrane</keyword>
<dbReference type="InterPro" id="IPR011614">
    <property type="entry name" value="Catalase_core"/>
</dbReference>
<dbReference type="Pfam" id="PF00199">
    <property type="entry name" value="Catalase"/>
    <property type="match status" value="1"/>
</dbReference>
<reference evidence="11" key="2">
    <citation type="submission" date="2021-08" db="EMBL/GenBank/DDBJ databases">
        <authorList>
            <person name="Tani A."/>
            <person name="Ola A."/>
            <person name="Ogura Y."/>
            <person name="Katsura K."/>
            <person name="Hayashi T."/>
        </authorList>
    </citation>
    <scope>NUCLEOTIDE SEQUENCE</scope>
    <source>
        <strain evidence="11">KCTC 52305</strain>
    </source>
</reference>
<sequence>MFDDDRLPPLNASAMVLRFGIIGAVLACSVGAFAYTGGWLSPDRLTPARIVAGFEQASGSHPGFRRNHAKGLCATGTFESRGAAAQISKAALFAPGRVPLVARVAFAGGMPFVQDTPAQVRSLALRFLPEGRQEWRTGMINIPVFPVTTVRDFYDQAQAMLPDPATGKPDPAKMQAFVASHPGFAAAGALIGRRQITSGFADTTYNAIHTFRFVAADGAVTPVRWSAVPLDPVVPADATGSGADPNALFDALIARAASRPVQWRLMLTLGQPDDTIDPSKPWAPDRRQVEAGLVTLDRVVAEDGGPCTDVTYDPLVLPDGIESSGDEILAARSSTYARSLRLRDGEQGQKARSAVTPREVVGRGRQ</sequence>
<dbReference type="Proteomes" id="UP001055167">
    <property type="component" value="Unassembled WGS sequence"/>
</dbReference>
<evidence type="ECO:0000256" key="8">
    <source>
        <dbReference type="SAM" id="MobiDB-lite"/>
    </source>
</evidence>
<dbReference type="Gene3D" id="1.20.1280.120">
    <property type="match status" value="1"/>
</dbReference>
<dbReference type="SMART" id="SM01060">
    <property type="entry name" value="Catalase"/>
    <property type="match status" value="1"/>
</dbReference>
<keyword evidence="12" id="KW-1185">Reference proteome</keyword>
<dbReference type="InterPro" id="IPR024168">
    <property type="entry name" value="Catalase_SrpA-type_pred"/>
</dbReference>
<keyword evidence="4 7" id="KW-0479">Metal-binding</keyword>
<comment type="cofactor">
    <cofactor evidence="7">
        <name>heme</name>
        <dbReference type="ChEBI" id="CHEBI:30413"/>
    </cofactor>
</comment>
<evidence type="ECO:0000256" key="1">
    <source>
        <dbReference type="ARBA" id="ARBA00005329"/>
    </source>
</evidence>
<evidence type="ECO:0000256" key="9">
    <source>
        <dbReference type="SAM" id="Phobius"/>
    </source>
</evidence>
<keyword evidence="6 7" id="KW-0408">Iron</keyword>
<keyword evidence="2 7" id="KW-0575">Peroxidase</keyword>
<dbReference type="InterPro" id="IPR020835">
    <property type="entry name" value="Catalase_sf"/>
</dbReference>
<evidence type="ECO:0000256" key="3">
    <source>
        <dbReference type="ARBA" id="ARBA00022617"/>
    </source>
</evidence>
<evidence type="ECO:0000256" key="6">
    <source>
        <dbReference type="ARBA" id="ARBA00023004"/>
    </source>
</evidence>
<evidence type="ECO:0000259" key="10">
    <source>
        <dbReference type="SMART" id="SM01060"/>
    </source>
</evidence>
<evidence type="ECO:0000313" key="11">
    <source>
        <dbReference type="EMBL" id="GJD51714.1"/>
    </source>
</evidence>
<evidence type="ECO:0000313" key="12">
    <source>
        <dbReference type="Proteomes" id="UP001055167"/>
    </source>
</evidence>
<dbReference type="PIRSF" id="PIRSF000296">
    <property type="entry name" value="SrpA"/>
    <property type="match status" value="1"/>
</dbReference>
<feature type="domain" description="Catalase core" evidence="10">
    <location>
        <begin position="45"/>
        <end position="365"/>
    </location>
</feature>
<dbReference type="PROSITE" id="PS51402">
    <property type="entry name" value="CATALASE_3"/>
    <property type="match status" value="1"/>
</dbReference>
<gene>
    <name evidence="11" type="primary">srpA_2</name>
    <name evidence="11" type="ORF">OPKNFCMD_4469</name>
</gene>
<keyword evidence="3 7" id="KW-0349">Heme</keyword>
<evidence type="ECO:0000256" key="4">
    <source>
        <dbReference type="ARBA" id="ARBA00022723"/>
    </source>
</evidence>
<organism evidence="11 12">
    <name type="scientific">Methylobacterium crusticola</name>
    <dbReference type="NCBI Taxonomy" id="1697972"/>
    <lineage>
        <taxon>Bacteria</taxon>
        <taxon>Pseudomonadati</taxon>
        <taxon>Pseudomonadota</taxon>
        <taxon>Alphaproteobacteria</taxon>
        <taxon>Hyphomicrobiales</taxon>
        <taxon>Methylobacteriaceae</taxon>
        <taxon>Methylobacterium</taxon>
    </lineage>
</organism>
<proteinExistence type="inferred from homology"/>
<keyword evidence="9" id="KW-1133">Transmembrane helix</keyword>
<keyword evidence="9" id="KW-0472">Membrane</keyword>
<dbReference type="Gene3D" id="2.40.180.10">
    <property type="entry name" value="Catalase core domain"/>
    <property type="match status" value="1"/>
</dbReference>
<accession>A0ABQ4R3I5</accession>
<comment type="function">
    <text evidence="7">Has an organic peroxide-dependent peroxidase activity.</text>
</comment>
<dbReference type="GO" id="GO:0004601">
    <property type="term" value="F:peroxidase activity"/>
    <property type="evidence" value="ECO:0007669"/>
    <property type="project" value="UniProtKB-KW"/>
</dbReference>
<protein>
    <recommendedName>
        <fullName evidence="7">Catalase-related peroxidase</fullName>
        <ecNumber evidence="7">1.11.1.-</ecNumber>
    </recommendedName>
</protein>
<evidence type="ECO:0000256" key="5">
    <source>
        <dbReference type="ARBA" id="ARBA00023002"/>
    </source>
</evidence>
<keyword evidence="5 7" id="KW-0560">Oxidoreductase</keyword>
<feature type="region of interest" description="Disordered" evidence="8">
    <location>
        <begin position="340"/>
        <end position="366"/>
    </location>
</feature>
<dbReference type="SUPFAM" id="SSF56634">
    <property type="entry name" value="Heme-dependent catalase-like"/>
    <property type="match status" value="1"/>
</dbReference>
<dbReference type="RefSeq" id="WP_238313805.1">
    <property type="nucleotide sequence ID" value="NZ_BPQH01000015.1"/>
</dbReference>
<dbReference type="PANTHER" id="PTHR11465">
    <property type="entry name" value="CATALASE"/>
    <property type="match status" value="1"/>
</dbReference>
<reference evidence="11" key="1">
    <citation type="journal article" date="2021" name="Front. Microbiol.">
        <title>Comprehensive Comparative Genomics and Phenotyping of Methylobacterium Species.</title>
        <authorList>
            <person name="Alessa O."/>
            <person name="Ogura Y."/>
            <person name="Fujitani Y."/>
            <person name="Takami H."/>
            <person name="Hayashi T."/>
            <person name="Sahin N."/>
            <person name="Tani A."/>
        </authorList>
    </citation>
    <scope>NUCLEOTIDE SEQUENCE</scope>
    <source>
        <strain evidence="11">KCTC 52305</strain>
    </source>
</reference>